<accession>A0ABX7PVQ7</accession>
<dbReference type="EMBL" id="CP065956">
    <property type="protein sequence ID" value="QSR86982.1"/>
    <property type="molecule type" value="Genomic_DNA"/>
</dbReference>
<organism evidence="1 2">
    <name type="scientific">Candidatus Methylacidiphilum infernorum</name>
    <dbReference type="NCBI Taxonomy" id="511746"/>
    <lineage>
        <taxon>Bacteria</taxon>
        <taxon>Pseudomonadati</taxon>
        <taxon>Verrucomicrobiota</taxon>
        <taxon>Methylacidiphilae</taxon>
        <taxon>Methylacidiphilales</taxon>
        <taxon>Methylacidiphilaceae</taxon>
        <taxon>Methylacidiphilum (ex Ratnadevi et al. 2023)</taxon>
    </lineage>
</organism>
<protein>
    <submittedName>
        <fullName evidence="1">Uncharacterized protein</fullName>
    </submittedName>
</protein>
<reference evidence="1 2" key="1">
    <citation type="submission" date="2020-12" db="EMBL/GenBank/DDBJ databases">
        <authorList>
            <person name="Awala S.I."/>
            <person name="Gwak J.-H."/>
            <person name="Kim S.-J."/>
            <person name="Rhee S.-K."/>
        </authorList>
    </citation>
    <scope>NUCLEOTIDE SEQUENCE [LARGE SCALE GENOMIC DNA]</scope>
    <source>
        <strain evidence="1 2">IT5</strain>
    </source>
</reference>
<gene>
    <name evidence="1" type="ORF">EM20IM_01000</name>
</gene>
<evidence type="ECO:0000313" key="2">
    <source>
        <dbReference type="Proteomes" id="UP000663088"/>
    </source>
</evidence>
<sequence>MTRACTAIAAAPPEKTKSYLIGIGLYPKELDLGQLAIKKAIIPKICLPNSQYIHFQLE</sequence>
<proteinExistence type="predicted"/>
<keyword evidence="2" id="KW-1185">Reference proteome</keyword>
<name>A0ABX7PVQ7_9BACT</name>
<dbReference type="Proteomes" id="UP000663088">
    <property type="component" value="Chromosome"/>
</dbReference>
<evidence type="ECO:0000313" key="1">
    <source>
        <dbReference type="EMBL" id="QSR86982.1"/>
    </source>
</evidence>